<keyword evidence="8" id="KW-1185">Reference proteome</keyword>
<evidence type="ECO:0000256" key="5">
    <source>
        <dbReference type="SAM" id="MobiDB-lite"/>
    </source>
</evidence>
<organism evidence="7 8">
    <name type="scientific">Seminavis robusta</name>
    <dbReference type="NCBI Taxonomy" id="568900"/>
    <lineage>
        <taxon>Eukaryota</taxon>
        <taxon>Sar</taxon>
        <taxon>Stramenopiles</taxon>
        <taxon>Ochrophyta</taxon>
        <taxon>Bacillariophyta</taxon>
        <taxon>Bacillariophyceae</taxon>
        <taxon>Bacillariophycidae</taxon>
        <taxon>Naviculales</taxon>
        <taxon>Naviculaceae</taxon>
        <taxon>Seminavis</taxon>
    </lineage>
</organism>
<evidence type="ECO:0000313" key="7">
    <source>
        <dbReference type="EMBL" id="CAB9520651.1"/>
    </source>
</evidence>
<evidence type="ECO:0000256" key="1">
    <source>
        <dbReference type="ARBA" id="ARBA00007240"/>
    </source>
</evidence>
<keyword evidence="7" id="KW-0328">Glycosyltransferase</keyword>
<dbReference type="Proteomes" id="UP001153069">
    <property type="component" value="Unassembled WGS sequence"/>
</dbReference>
<feature type="chain" id="PRO_5040421953" description="galactinol--sucrose galactosyltransferase" evidence="6">
    <location>
        <begin position="31"/>
        <end position="913"/>
    </location>
</feature>
<sequence>MAAPTKTSRGYIPLLLLVWSAMGSIHVTNAFVPTIQPGLMVPVETTKAMPRSALGPLWSTISEEEEIDRSLLKKQPNKLKGKKIRVIAKKAKEEDANCLELDPVGRLRLCHTPDILLQGLDPSVWSASRPKSGKTNSLFLHTSHPESQSEHQTSLGSLISCRRLLACARQNRYWMGPKAGEGPEDIPFDTQFLLIEIEEDQQYALMLPLVDNGFRASLSHNAGANQIEVVCAAESGDAAVTGTGMRALYVAVGEDPFKLVQEGFANVAEATGTFQTLDKKKVPSSINDFGWCTWDAFYSKVSPEGILEGVQALKDAGVPPRTIILDDGWQQVNPSPPDWLEPKEKKEEKDDNILSSIMNAIVETVANPFVKLVTSFYTNVVRTAPHGSIPNMIWSFLANNVLKGGLWDFFDSETDFNRQLDGFEANHKFEGSDKTLKGLVTELKEDHGIKSVYCWHALHGYWRGVSEDVGRRYNLDVTNSFPKPSQSLMKLEPHAAWDPVSLFGVGVMTNKDDLEKFYTHLHTPLVQAGVDGVKVDVQSGVSSAGDGVGGGPHISKLYMKAMEASVSKRFPSDNGAVNCINCMCHSTENLYRHKETSVARASEDFFPDRPESHTAHLVNVAYNSLFLGEICLPDWDMFHSKHESAELHAAARAIGGCPVYVSDKPGQHDPELLSKLVMPDGSLLRATQPGRPTRDCLFSDVTADQKTALKIWNMNQNGGVVGAFNVQGVAWNFDTHENEVLDPSPSSVTTLVKPYDIEYLRDAQGPFAVWRHRTGTMDFLEDGNSAVKTKLHHRDWEIFTICPIQVKGLIMWAPIGLPDMMNTGGSILSTGELEEGTDGTTRAKFETRGPGRFVSFANTKPKRVLLAGGSASESQQQRQQSLSFSYDKESGELSFDLPEELSEGEAHHITVEW</sequence>
<protein>
    <recommendedName>
        <fullName evidence="2">galactinol--sucrose galactosyltransferase</fullName>
        <ecNumber evidence="2">2.4.1.82</ecNumber>
    </recommendedName>
</protein>
<dbReference type="InterPro" id="IPR017853">
    <property type="entry name" value="GH"/>
</dbReference>
<dbReference type="EMBL" id="CAICTM010001121">
    <property type="protein sequence ID" value="CAB9520651.1"/>
    <property type="molecule type" value="Genomic_DNA"/>
</dbReference>
<dbReference type="InterPro" id="IPR008811">
    <property type="entry name" value="Glycosyl_hydrolases_36"/>
</dbReference>
<feature type="signal peptide" evidence="6">
    <location>
        <begin position="1"/>
        <end position="30"/>
    </location>
</feature>
<evidence type="ECO:0000256" key="4">
    <source>
        <dbReference type="ARBA" id="ARBA00049426"/>
    </source>
</evidence>
<feature type="region of interest" description="Disordered" evidence="5">
    <location>
        <begin position="866"/>
        <end position="891"/>
    </location>
</feature>
<name>A0A9N8EJY7_9STRA</name>
<comment type="caution">
    <text evidence="7">The sequence shown here is derived from an EMBL/GenBank/DDBJ whole genome shotgun (WGS) entry which is preliminary data.</text>
</comment>
<comment type="catalytic activity">
    <reaction evidence="4">
        <text>alpha-D-galactosyl-(1-&gt;3)-1D-myo-inositol + sucrose = raffinose + myo-inositol</text>
        <dbReference type="Rhea" id="RHEA:20161"/>
        <dbReference type="ChEBI" id="CHEBI:16634"/>
        <dbReference type="ChEBI" id="CHEBI:17268"/>
        <dbReference type="ChEBI" id="CHEBI:17505"/>
        <dbReference type="ChEBI" id="CHEBI:17992"/>
        <dbReference type="EC" id="2.4.1.82"/>
    </reaction>
</comment>
<evidence type="ECO:0000256" key="3">
    <source>
        <dbReference type="ARBA" id="ARBA00023277"/>
    </source>
</evidence>
<dbReference type="PANTHER" id="PTHR31268:SF32">
    <property type="entry name" value="GALACTINOL--SUCROSE GALACTOSYLTRANSFERASE 2-RELATED"/>
    <property type="match status" value="1"/>
</dbReference>
<keyword evidence="3" id="KW-0119">Carbohydrate metabolism</keyword>
<evidence type="ECO:0000313" key="8">
    <source>
        <dbReference type="Proteomes" id="UP001153069"/>
    </source>
</evidence>
<dbReference type="OrthoDB" id="203357at2759"/>
<dbReference type="Gene3D" id="3.20.20.70">
    <property type="entry name" value="Aldolase class I"/>
    <property type="match status" value="1"/>
</dbReference>
<dbReference type="GO" id="GO:0047274">
    <property type="term" value="F:galactinol-sucrose galactosyltransferase activity"/>
    <property type="evidence" value="ECO:0007669"/>
    <property type="project" value="UniProtKB-EC"/>
</dbReference>
<dbReference type="PANTHER" id="PTHR31268">
    <property type="match status" value="1"/>
</dbReference>
<dbReference type="AlphaFoldDB" id="A0A9N8EJY7"/>
<proteinExistence type="inferred from homology"/>
<accession>A0A9N8EJY7</accession>
<gene>
    <name evidence="7" type="ORF">SEMRO_1123_G243670.1</name>
</gene>
<dbReference type="InterPro" id="IPR013785">
    <property type="entry name" value="Aldolase_TIM"/>
</dbReference>
<dbReference type="Pfam" id="PF05691">
    <property type="entry name" value="Raffinose_syn"/>
    <property type="match status" value="1"/>
</dbReference>
<evidence type="ECO:0000256" key="6">
    <source>
        <dbReference type="SAM" id="SignalP"/>
    </source>
</evidence>
<reference evidence="7" key="1">
    <citation type="submission" date="2020-06" db="EMBL/GenBank/DDBJ databases">
        <authorList>
            <consortium name="Plant Systems Biology data submission"/>
        </authorList>
    </citation>
    <scope>NUCLEOTIDE SEQUENCE</scope>
    <source>
        <strain evidence="7">D6</strain>
    </source>
</reference>
<evidence type="ECO:0000256" key="2">
    <source>
        <dbReference type="ARBA" id="ARBA00012708"/>
    </source>
</evidence>
<keyword evidence="7" id="KW-0808">Transferase</keyword>
<feature type="compositionally biased region" description="Low complexity" evidence="5">
    <location>
        <begin position="870"/>
        <end position="885"/>
    </location>
</feature>
<keyword evidence="6" id="KW-0732">Signal</keyword>
<dbReference type="EC" id="2.4.1.82" evidence="2"/>
<comment type="similarity">
    <text evidence="1">Belongs to the glycosyl hydrolases 36 family.</text>
</comment>
<dbReference type="SUPFAM" id="SSF51445">
    <property type="entry name" value="(Trans)glycosidases"/>
    <property type="match status" value="1"/>
</dbReference>